<organism evidence="2">
    <name type="scientific">Coptotermes formosanus</name>
    <name type="common">Formosan subterranean termite</name>
    <dbReference type="NCBI Taxonomy" id="36987"/>
    <lineage>
        <taxon>Eukaryota</taxon>
        <taxon>Metazoa</taxon>
        <taxon>Ecdysozoa</taxon>
        <taxon>Arthropoda</taxon>
        <taxon>Hexapoda</taxon>
        <taxon>Insecta</taxon>
        <taxon>Pterygota</taxon>
        <taxon>Neoptera</taxon>
        <taxon>Polyneoptera</taxon>
        <taxon>Dictyoptera</taxon>
        <taxon>Blattodea</taxon>
        <taxon>Blattoidea</taxon>
        <taxon>Termitoidae</taxon>
        <taxon>Rhinotermitidae</taxon>
        <taxon>Coptotermes</taxon>
    </lineage>
</organism>
<evidence type="ECO:0000313" key="2">
    <source>
        <dbReference type="EMBL" id="AGM32902.1"/>
    </source>
</evidence>
<dbReference type="GO" id="GO:0005085">
    <property type="term" value="F:guanyl-nucleotide exchange factor activity"/>
    <property type="evidence" value="ECO:0007669"/>
    <property type="project" value="InterPro"/>
</dbReference>
<dbReference type="InterPro" id="IPR000219">
    <property type="entry name" value="DH_dom"/>
</dbReference>
<protein>
    <submittedName>
        <fullName evidence="2">RhoGEF domain containing protein</fullName>
    </submittedName>
</protein>
<dbReference type="PANTHER" id="PTHR12673">
    <property type="entry name" value="FACIOGENITAL DYSPLASIA PROTEIN"/>
    <property type="match status" value="1"/>
</dbReference>
<dbReference type="SUPFAM" id="SSF50729">
    <property type="entry name" value="PH domain-like"/>
    <property type="match status" value="1"/>
</dbReference>
<sequence>MSHLYTEFSKTRQGASEELEKALKKKEFLKFTQGAMFEQRAKGREIDDFLILPVQRPSQYKSLIERVFRYFTPNSPEALKYKELLQSISELGFEANLAKVDQAETDKLLVISETVQKLPPHFCLTQPGRKPNTNQLFWLFEENRKDFDRVMIYLLSDALILATLNNPKNVESKQTYKEIIPLTQVKIENCPVSGFENSGFTLKSDILKYVFLISNKKNSNESRETMDQFIQQIKTAQKSIRDRIKQQTKNGNQHVQELLNQLSELYLHPPEQKSRAQMLADL</sequence>
<feature type="domain" description="DH" evidence="1">
    <location>
        <begin position="1"/>
        <end position="98"/>
    </location>
</feature>
<evidence type="ECO:0000259" key="1">
    <source>
        <dbReference type="PROSITE" id="PS50010"/>
    </source>
</evidence>
<dbReference type="InterPro" id="IPR011993">
    <property type="entry name" value="PH-like_dom_sf"/>
</dbReference>
<dbReference type="Gene3D" id="1.20.900.10">
    <property type="entry name" value="Dbl homology (DH) domain"/>
    <property type="match status" value="1"/>
</dbReference>
<dbReference type="SUPFAM" id="SSF48065">
    <property type="entry name" value="DBL homology domain (DH-domain)"/>
    <property type="match status" value="1"/>
</dbReference>
<dbReference type="InterPro" id="IPR051092">
    <property type="entry name" value="FYVE_RhoGEF_PH"/>
</dbReference>
<dbReference type="PANTHER" id="PTHR12673:SF159">
    <property type="entry name" value="LD03170P"/>
    <property type="match status" value="1"/>
</dbReference>
<proteinExistence type="evidence at transcript level"/>
<accession>R4V2F7</accession>
<reference evidence="2" key="1">
    <citation type="submission" date="2013-03" db="EMBL/GenBank/DDBJ databases">
        <title>Immune-Related transcriptome of Coptotermes formosanus Shiraki workers: the defense mechanism.</title>
        <authorList>
            <person name="Hussain A."/>
            <person name="Li Y.F."/>
            <person name="Wen S.Y."/>
        </authorList>
    </citation>
    <scope>NUCLEOTIDE SEQUENCE</scope>
</reference>
<name>R4V2F7_COPFO</name>
<dbReference type="GO" id="GO:0005737">
    <property type="term" value="C:cytoplasm"/>
    <property type="evidence" value="ECO:0007669"/>
    <property type="project" value="TreeGrafter"/>
</dbReference>
<dbReference type="Pfam" id="PF00621">
    <property type="entry name" value="RhoGEF"/>
    <property type="match status" value="1"/>
</dbReference>
<dbReference type="InterPro" id="IPR035899">
    <property type="entry name" value="DBL_dom_sf"/>
</dbReference>
<dbReference type="Gene3D" id="2.30.29.30">
    <property type="entry name" value="Pleckstrin-homology domain (PH domain)/Phosphotyrosine-binding domain (PTB)"/>
    <property type="match status" value="1"/>
</dbReference>
<dbReference type="PROSITE" id="PS50010">
    <property type="entry name" value="DH_2"/>
    <property type="match status" value="1"/>
</dbReference>
<dbReference type="AlphaFoldDB" id="R4V2F7"/>
<dbReference type="EMBL" id="KC741078">
    <property type="protein sequence ID" value="AGM32902.1"/>
    <property type="molecule type" value="mRNA"/>
</dbReference>